<dbReference type="Gene3D" id="3.60.10.10">
    <property type="entry name" value="Endonuclease/exonuclease/phosphatase"/>
    <property type="match status" value="1"/>
</dbReference>
<protein>
    <recommendedName>
        <fullName evidence="2">CCHC-type domain-containing protein</fullName>
    </recommendedName>
</protein>
<dbReference type="PANTHER" id="PTHR46890">
    <property type="entry name" value="NON-LTR RETROLELEMENT REVERSE TRANSCRIPTASE-LIKE PROTEIN-RELATED"/>
    <property type="match status" value="1"/>
</dbReference>
<dbReference type="PANTHER" id="PTHR46890:SF48">
    <property type="entry name" value="RNA-DIRECTED DNA POLYMERASE"/>
    <property type="match status" value="1"/>
</dbReference>
<organism evidence="3">
    <name type="scientific">Fagus sylvatica</name>
    <name type="common">Beechnut</name>
    <dbReference type="NCBI Taxonomy" id="28930"/>
    <lineage>
        <taxon>Eukaryota</taxon>
        <taxon>Viridiplantae</taxon>
        <taxon>Streptophyta</taxon>
        <taxon>Embryophyta</taxon>
        <taxon>Tracheophyta</taxon>
        <taxon>Spermatophyta</taxon>
        <taxon>Magnoliopsida</taxon>
        <taxon>eudicotyledons</taxon>
        <taxon>Gunneridae</taxon>
        <taxon>Pentapetalae</taxon>
        <taxon>rosids</taxon>
        <taxon>fabids</taxon>
        <taxon>Fagales</taxon>
        <taxon>Fagaceae</taxon>
        <taxon>Fagus</taxon>
    </lineage>
</organism>
<dbReference type="InterPro" id="IPR001878">
    <property type="entry name" value="Znf_CCHC"/>
</dbReference>
<dbReference type="SUPFAM" id="SSF56219">
    <property type="entry name" value="DNase I-like"/>
    <property type="match status" value="1"/>
</dbReference>
<sequence>MKKVWRMSYERKVMEVGLDILQFNFNSEFQLKWVLENGLPFDLTSKQAGRERGSRICKYLFGDDPKGPSEQAKYLRVRVEVLVDKPLRPGGFVSSTGSGKIWVDYRYERLLTFCYCCGRLGHDDRGCPLSSSEGSKGVLRYREWLRATFWGKEVRTRSWGEKGGNASPESTPVMEKKGILKLMKVQQTLGGVLTKLALFNKSRIGGEGGNDDVSDLLMTDKRAYFMQEEGANLMESGHLVAQEKDTIELLEVGLRNPYTVRSLHHLVKTQGPGVLFLMETKLNVEGMEWVRVKLGFNNPFAIPCHGRCGGLALLWNNEVQLKIQNYSSNQVDSNVVTRDGKIWRLNGFYGKPEKHRKWESWALLDHLNMLDSLPWCCFGDFNEILTQGMGFNGYEFTWNNNGDGNANVQERLDRAFSTPSWSSRLSSNQVTHIPVLMLDHLPIFVEVGHQIAMSQRRRCPHRFEKKWVVHPECEEVIRFLWSQDGINDKIHWKQRSRAVWLKVGDQNTRFFHQSTSRKRKNNIVTGLKDSKGNWCSETDSMGVIATNYFQDLFATSNRKGLKKPWRLWKEGDVVNAISSVLTSGHMLNKINYTHITLIPKIKNPQQMADYRPISLCNVVYKVISKCLTNRLKSHLTKIISDARSAFDPGRLITNNIIVAYEALNSLKARRSGRKGSMAIKLDMSKVYDRVEWGFVERMMQKLGFDQSWIILIMECVKTPTFGVLVNGEPHGLISPTRDLRQGDPISPYLFLLCAEWFSALLKKAERERSLKGITINRGGPRLSHPLFADDSLLVATQYEKYLGMPAMIGRSKGKAYARLKERIAKKLQGWNERFLSKTGSVTEGSENSLKQMVKLNVSNGDKKSKGQEMGEGLDAGGRRQEWQKLWKLNISGIGELVMKLYPVVNGFEEDSERPYIDRGIRKLVWDFEKDELEVWEVLSWAIWNAQRMLLSMTGWNPTQQ</sequence>
<reference evidence="3" key="1">
    <citation type="submission" date="2018-02" db="EMBL/GenBank/DDBJ databases">
        <authorList>
            <person name="Cohen D.B."/>
            <person name="Kent A.D."/>
        </authorList>
    </citation>
    <scope>NUCLEOTIDE SEQUENCE</scope>
</reference>
<keyword evidence="1" id="KW-0863">Zinc-finger</keyword>
<dbReference type="GO" id="GO:0003824">
    <property type="term" value="F:catalytic activity"/>
    <property type="evidence" value="ECO:0007669"/>
    <property type="project" value="InterPro"/>
</dbReference>
<accession>A0A2N9GGQ9</accession>
<dbReference type="InterPro" id="IPR043502">
    <property type="entry name" value="DNA/RNA_pol_sf"/>
</dbReference>
<dbReference type="AlphaFoldDB" id="A0A2N9GGQ9"/>
<dbReference type="InterPro" id="IPR025836">
    <property type="entry name" value="Zn_knuckle_CX2CX4HX4C"/>
</dbReference>
<dbReference type="InterPro" id="IPR036691">
    <property type="entry name" value="Endo/exonu/phosph_ase_sf"/>
</dbReference>
<dbReference type="InterPro" id="IPR052343">
    <property type="entry name" value="Retrotransposon-Effector_Assoc"/>
</dbReference>
<dbReference type="PROSITE" id="PS50158">
    <property type="entry name" value="ZF_CCHC"/>
    <property type="match status" value="1"/>
</dbReference>
<name>A0A2N9GGQ9_FAGSY</name>
<evidence type="ECO:0000259" key="2">
    <source>
        <dbReference type="PROSITE" id="PS50158"/>
    </source>
</evidence>
<dbReference type="Pfam" id="PF00078">
    <property type="entry name" value="RVT_1"/>
    <property type="match status" value="1"/>
</dbReference>
<evidence type="ECO:0000313" key="3">
    <source>
        <dbReference type="EMBL" id="SPC98481.1"/>
    </source>
</evidence>
<dbReference type="EMBL" id="OIVN01001877">
    <property type="protein sequence ID" value="SPC98481.1"/>
    <property type="molecule type" value="Genomic_DNA"/>
</dbReference>
<feature type="domain" description="CCHC-type" evidence="2">
    <location>
        <begin position="114"/>
        <end position="128"/>
    </location>
</feature>
<dbReference type="Pfam" id="PF14392">
    <property type="entry name" value="zf-CCHC_4"/>
    <property type="match status" value="1"/>
</dbReference>
<dbReference type="GO" id="GO:0003676">
    <property type="term" value="F:nucleic acid binding"/>
    <property type="evidence" value="ECO:0007669"/>
    <property type="project" value="InterPro"/>
</dbReference>
<dbReference type="CDD" id="cd01650">
    <property type="entry name" value="RT_nLTR_like"/>
    <property type="match status" value="1"/>
</dbReference>
<keyword evidence="1" id="KW-0479">Metal-binding</keyword>
<dbReference type="InterPro" id="IPR000477">
    <property type="entry name" value="RT_dom"/>
</dbReference>
<keyword evidence="1" id="KW-0862">Zinc</keyword>
<evidence type="ECO:0000256" key="1">
    <source>
        <dbReference type="PROSITE-ProRule" id="PRU00047"/>
    </source>
</evidence>
<dbReference type="GO" id="GO:0008270">
    <property type="term" value="F:zinc ion binding"/>
    <property type="evidence" value="ECO:0007669"/>
    <property type="project" value="UniProtKB-KW"/>
</dbReference>
<dbReference type="SUPFAM" id="SSF56672">
    <property type="entry name" value="DNA/RNA polymerases"/>
    <property type="match status" value="1"/>
</dbReference>
<dbReference type="InterPro" id="IPR005135">
    <property type="entry name" value="Endo/exonuclease/phosphatase"/>
</dbReference>
<dbReference type="Pfam" id="PF03372">
    <property type="entry name" value="Exo_endo_phos"/>
    <property type="match status" value="1"/>
</dbReference>
<proteinExistence type="predicted"/>
<gene>
    <name evidence="3" type="ORF">FSB_LOCUS26363</name>
</gene>